<dbReference type="RefSeq" id="WP_192787263.1">
    <property type="nucleotide sequence ID" value="NZ_JADBEK010000001.1"/>
</dbReference>
<name>A0ABR9M1I7_9ACTN</name>
<protein>
    <submittedName>
        <fullName evidence="2">Uncharacterized protein</fullName>
    </submittedName>
</protein>
<accession>A0ABR9M1I7</accession>
<keyword evidence="1" id="KW-1133">Transmembrane helix</keyword>
<sequence length="95" mass="10404">MAILLWRSAWLLSFIGSALIALPAFLFTIHDISGDGENTYGIDRDAVNAMQLFLFISYFPAIAAVFLPVKSGILRFLACVMVVIVTIRLVGLLSL</sequence>
<dbReference type="EMBL" id="JADBEK010000001">
    <property type="protein sequence ID" value="MBE1586745.1"/>
    <property type="molecule type" value="Genomic_DNA"/>
</dbReference>
<comment type="caution">
    <text evidence="2">The sequence shown here is derived from an EMBL/GenBank/DDBJ whole genome shotgun (WGS) entry which is preliminary data.</text>
</comment>
<feature type="transmembrane region" description="Helical" evidence="1">
    <location>
        <begin position="49"/>
        <end position="69"/>
    </location>
</feature>
<keyword evidence="1" id="KW-0812">Transmembrane</keyword>
<reference evidence="2 3" key="1">
    <citation type="submission" date="2020-10" db="EMBL/GenBank/DDBJ databases">
        <title>Sequencing the genomes of 1000 actinobacteria strains.</title>
        <authorList>
            <person name="Klenk H.-P."/>
        </authorList>
    </citation>
    <scope>NUCLEOTIDE SEQUENCE [LARGE SCALE GENOMIC DNA]</scope>
    <source>
        <strain evidence="2 3">DSM 43173</strain>
    </source>
</reference>
<keyword evidence="1" id="KW-0472">Membrane</keyword>
<proteinExistence type="predicted"/>
<evidence type="ECO:0000313" key="2">
    <source>
        <dbReference type="EMBL" id="MBE1586745.1"/>
    </source>
</evidence>
<organism evidence="2 3">
    <name type="scientific">Nonomuraea angiospora</name>
    <dbReference type="NCBI Taxonomy" id="46172"/>
    <lineage>
        <taxon>Bacteria</taxon>
        <taxon>Bacillati</taxon>
        <taxon>Actinomycetota</taxon>
        <taxon>Actinomycetes</taxon>
        <taxon>Streptosporangiales</taxon>
        <taxon>Streptosporangiaceae</taxon>
        <taxon>Nonomuraea</taxon>
    </lineage>
</organism>
<feature type="transmembrane region" description="Helical" evidence="1">
    <location>
        <begin position="9"/>
        <end position="29"/>
    </location>
</feature>
<gene>
    <name evidence="2" type="ORF">H4W80_005003</name>
</gene>
<evidence type="ECO:0000313" key="3">
    <source>
        <dbReference type="Proteomes" id="UP000633509"/>
    </source>
</evidence>
<dbReference type="Proteomes" id="UP000633509">
    <property type="component" value="Unassembled WGS sequence"/>
</dbReference>
<keyword evidence="3" id="KW-1185">Reference proteome</keyword>
<evidence type="ECO:0000256" key="1">
    <source>
        <dbReference type="SAM" id="Phobius"/>
    </source>
</evidence>
<feature type="transmembrane region" description="Helical" evidence="1">
    <location>
        <begin position="76"/>
        <end position="94"/>
    </location>
</feature>